<keyword evidence="5" id="KW-0408">Iron</keyword>
<dbReference type="InterPro" id="IPR009050">
    <property type="entry name" value="Globin-like_sf"/>
</dbReference>
<gene>
    <name evidence="6" type="primary">Necator_chrIV.g14113</name>
    <name evidence="6" type="ORF">RB195_000819</name>
</gene>
<accession>A0ABR1DD80</accession>
<evidence type="ECO:0000313" key="7">
    <source>
        <dbReference type="Proteomes" id="UP001303046"/>
    </source>
</evidence>
<dbReference type="EMBL" id="JAVFWL010000004">
    <property type="protein sequence ID" value="KAK6747855.1"/>
    <property type="molecule type" value="Genomic_DNA"/>
</dbReference>
<keyword evidence="1" id="KW-0813">Transport</keyword>
<keyword evidence="7" id="KW-1185">Reference proteome</keyword>
<dbReference type="Gene3D" id="1.10.490.10">
    <property type="entry name" value="Globins"/>
    <property type="match status" value="1"/>
</dbReference>
<evidence type="ECO:0000256" key="3">
    <source>
        <dbReference type="ARBA" id="ARBA00022621"/>
    </source>
</evidence>
<organism evidence="6 7">
    <name type="scientific">Necator americanus</name>
    <name type="common">Human hookworm</name>
    <dbReference type="NCBI Taxonomy" id="51031"/>
    <lineage>
        <taxon>Eukaryota</taxon>
        <taxon>Metazoa</taxon>
        <taxon>Ecdysozoa</taxon>
        <taxon>Nematoda</taxon>
        <taxon>Chromadorea</taxon>
        <taxon>Rhabditida</taxon>
        <taxon>Rhabditina</taxon>
        <taxon>Rhabditomorpha</taxon>
        <taxon>Strongyloidea</taxon>
        <taxon>Ancylostomatidae</taxon>
        <taxon>Bunostominae</taxon>
        <taxon>Necator</taxon>
    </lineage>
</organism>
<dbReference type="SUPFAM" id="SSF46458">
    <property type="entry name" value="Globin-like"/>
    <property type="match status" value="1"/>
</dbReference>
<dbReference type="CDD" id="cd01040">
    <property type="entry name" value="Mb-like"/>
    <property type="match status" value="1"/>
</dbReference>
<evidence type="ECO:0000256" key="5">
    <source>
        <dbReference type="ARBA" id="ARBA00023004"/>
    </source>
</evidence>
<dbReference type="InterPro" id="IPR044399">
    <property type="entry name" value="Mb-like_M"/>
</dbReference>
<dbReference type="InterPro" id="IPR012292">
    <property type="entry name" value="Globin/Proto"/>
</dbReference>
<keyword evidence="3" id="KW-0561">Oxygen transport</keyword>
<dbReference type="Proteomes" id="UP001303046">
    <property type="component" value="Unassembled WGS sequence"/>
</dbReference>
<name>A0ABR1DD80_NECAM</name>
<reference evidence="6 7" key="1">
    <citation type="submission" date="2023-08" db="EMBL/GenBank/DDBJ databases">
        <title>A Necator americanus chromosomal reference genome.</title>
        <authorList>
            <person name="Ilik V."/>
            <person name="Petrzelkova K.J."/>
            <person name="Pardy F."/>
            <person name="Fuh T."/>
            <person name="Niatou-Singa F.S."/>
            <person name="Gouil Q."/>
            <person name="Baker L."/>
            <person name="Ritchie M.E."/>
            <person name="Jex A.R."/>
            <person name="Gazzola D."/>
            <person name="Li H."/>
            <person name="Toshio Fujiwara R."/>
            <person name="Zhan B."/>
            <person name="Aroian R.V."/>
            <person name="Pafco B."/>
            <person name="Schwarz E.M."/>
        </authorList>
    </citation>
    <scope>NUCLEOTIDE SEQUENCE [LARGE SCALE GENOMIC DNA]</scope>
    <source>
        <strain evidence="6 7">Aroian</strain>
        <tissue evidence="6">Whole animal</tissue>
    </source>
</reference>
<keyword evidence="4" id="KW-0479">Metal-binding</keyword>
<dbReference type="InterPro" id="IPR050532">
    <property type="entry name" value="Globin-like_OT"/>
</dbReference>
<proteinExistence type="predicted"/>
<comment type="caution">
    <text evidence="6">The sequence shown here is derived from an EMBL/GenBank/DDBJ whole genome shotgun (WGS) entry which is preliminary data.</text>
</comment>
<dbReference type="PANTHER" id="PTHR46458:SF1">
    <property type="entry name" value="GEO09476P1"/>
    <property type="match status" value="1"/>
</dbReference>
<dbReference type="PANTHER" id="PTHR46458">
    <property type="entry name" value="BLR2807 PROTEIN"/>
    <property type="match status" value="1"/>
</dbReference>
<sequence>MKESNRCDDPGPARITLNITPHDIRYLKHSWEKASSSVDVGCELVARLLNDNRTRFRALIESHSGDLLGSANFSAEDVKKFRRARSVAHGVVVFFNQVISKLDEPNSADLIAALSQRLGASHFKMKVWFQAENWLCVKNCLLDTIMSALQTKKNTSFVCGKTISMSNKKGKEVWYKVIQFVIQNMKKGFLAEALSADTASSSSSSSV</sequence>
<evidence type="ECO:0000256" key="4">
    <source>
        <dbReference type="ARBA" id="ARBA00022723"/>
    </source>
</evidence>
<keyword evidence="2" id="KW-0349">Heme</keyword>
<protein>
    <recommendedName>
        <fullName evidence="8">Globin</fullName>
    </recommendedName>
</protein>
<evidence type="ECO:0000256" key="1">
    <source>
        <dbReference type="ARBA" id="ARBA00022448"/>
    </source>
</evidence>
<evidence type="ECO:0000256" key="2">
    <source>
        <dbReference type="ARBA" id="ARBA00022617"/>
    </source>
</evidence>
<evidence type="ECO:0008006" key="8">
    <source>
        <dbReference type="Google" id="ProtNLM"/>
    </source>
</evidence>
<evidence type="ECO:0000313" key="6">
    <source>
        <dbReference type="EMBL" id="KAK6747855.1"/>
    </source>
</evidence>